<dbReference type="Gene3D" id="3.90.79.10">
    <property type="entry name" value="Nucleoside Triphosphate Pyrophosphohydrolase"/>
    <property type="match status" value="1"/>
</dbReference>
<evidence type="ECO:0000313" key="2">
    <source>
        <dbReference type="Proteomes" id="UP001611162"/>
    </source>
</evidence>
<organism evidence="1 2">
    <name type="scientific">Streptomyces abikoensis</name>
    <dbReference type="NCBI Taxonomy" id="97398"/>
    <lineage>
        <taxon>Bacteria</taxon>
        <taxon>Bacillati</taxon>
        <taxon>Actinomycetota</taxon>
        <taxon>Actinomycetes</taxon>
        <taxon>Kitasatosporales</taxon>
        <taxon>Streptomycetaceae</taxon>
        <taxon>Streptomyces</taxon>
    </lineage>
</organism>
<proteinExistence type="predicted"/>
<dbReference type="Proteomes" id="UP001611162">
    <property type="component" value="Unassembled WGS sequence"/>
</dbReference>
<keyword evidence="2" id="KW-1185">Reference proteome</keyword>
<name>A0ABW7T8Q1_9ACTN</name>
<dbReference type="RefSeq" id="WP_397613535.1">
    <property type="nucleotide sequence ID" value="NZ_JBIRRB010000006.1"/>
</dbReference>
<sequence length="70" mass="7988">MVHDIQEPLRDWSRLSTQVIHRSSHLTLHHDRVLQPDGSEGTYDRLTIADGARTVAVDARRRVALVEDAF</sequence>
<evidence type="ECO:0000313" key="1">
    <source>
        <dbReference type="EMBL" id="MFI0912762.1"/>
    </source>
</evidence>
<reference evidence="1 2" key="1">
    <citation type="submission" date="2024-10" db="EMBL/GenBank/DDBJ databases">
        <title>The Natural Products Discovery Center: Release of the First 8490 Sequenced Strains for Exploring Actinobacteria Biosynthetic Diversity.</title>
        <authorList>
            <person name="Kalkreuter E."/>
            <person name="Kautsar S.A."/>
            <person name="Yang D."/>
            <person name="Bader C.D."/>
            <person name="Teijaro C.N."/>
            <person name="Fluegel L."/>
            <person name="Davis C.M."/>
            <person name="Simpson J.R."/>
            <person name="Lauterbach L."/>
            <person name="Steele A.D."/>
            <person name="Gui C."/>
            <person name="Meng S."/>
            <person name="Li G."/>
            <person name="Viehrig K."/>
            <person name="Ye F."/>
            <person name="Su P."/>
            <person name="Kiefer A.F."/>
            <person name="Nichols A."/>
            <person name="Cepeda A.J."/>
            <person name="Yan W."/>
            <person name="Fan B."/>
            <person name="Jiang Y."/>
            <person name="Adhikari A."/>
            <person name="Zheng C.-J."/>
            <person name="Schuster L."/>
            <person name="Cowan T.M."/>
            <person name="Smanski M.J."/>
            <person name="Chevrette M.G."/>
            <person name="De Carvalho L.P.S."/>
            <person name="Shen B."/>
        </authorList>
    </citation>
    <scope>NUCLEOTIDE SEQUENCE [LARGE SCALE GENOMIC DNA]</scope>
    <source>
        <strain evidence="1 2">NPDC020979</strain>
    </source>
</reference>
<dbReference type="EMBL" id="JBIRRB010000006">
    <property type="protein sequence ID" value="MFI0912762.1"/>
    <property type="molecule type" value="Genomic_DNA"/>
</dbReference>
<protein>
    <submittedName>
        <fullName evidence="1">Uncharacterized protein</fullName>
    </submittedName>
</protein>
<accession>A0ABW7T8Q1</accession>
<comment type="caution">
    <text evidence="1">The sequence shown here is derived from an EMBL/GenBank/DDBJ whole genome shotgun (WGS) entry which is preliminary data.</text>
</comment>
<gene>
    <name evidence="1" type="ORF">ACH4TF_20190</name>
</gene>